<dbReference type="InterPro" id="IPR002942">
    <property type="entry name" value="S4_RNA-bd"/>
</dbReference>
<evidence type="ECO:0000256" key="1">
    <source>
        <dbReference type="ARBA" id="ARBA00010876"/>
    </source>
</evidence>
<sequence>MPETELITRTVPLEACNARLDVTLAAMFPEFSRARLVQWLQEGHILVDGNVCKPRFKLHGGECVSFQRPVSIMADTLPEAQDIALDIVYEDDEVLVINKPAGLVVHPGAGNPRDTLLNALLHYAPALSELPRGGIVHRLDKDTTGLMVVAKTLEAQTSLVRQLEARVVERRYLALVHGHVTGGGMLETGYGRHPRQRLKMAVLQGGKVAITHYRLRAHFPGCSLLDVHLKTGRTHQIRVHMSHLHHPLIGDSLYGSRRIAKLDDASLRQALTEFPRQALHAATLAFTHPTRGDILTCEAPLPQDFASLLELLGSTDEPDFC</sequence>
<protein>
    <recommendedName>
        <fullName evidence="4">Pseudouridine synthase</fullName>
        <ecNumber evidence="4">5.4.99.-</ecNumber>
    </recommendedName>
</protein>
<comment type="catalytic activity">
    <reaction evidence="4">
        <text>a uridine in RNA = a pseudouridine in RNA</text>
        <dbReference type="Rhea" id="RHEA:48348"/>
        <dbReference type="Rhea" id="RHEA-COMP:12068"/>
        <dbReference type="Rhea" id="RHEA-COMP:12069"/>
        <dbReference type="ChEBI" id="CHEBI:65314"/>
        <dbReference type="ChEBI" id="CHEBI:65315"/>
    </reaction>
</comment>
<dbReference type="SUPFAM" id="SSF55120">
    <property type="entry name" value="Pseudouridine synthase"/>
    <property type="match status" value="1"/>
</dbReference>
<evidence type="ECO:0000313" key="5">
    <source>
        <dbReference type="EMBL" id="KTD00721.1"/>
    </source>
</evidence>
<dbReference type="RefSeq" id="WP_028386372.1">
    <property type="nucleotide sequence ID" value="NZ_CAAAHN010000014.1"/>
</dbReference>
<dbReference type="SUPFAM" id="SSF55174">
    <property type="entry name" value="Alpha-L RNA-binding motif"/>
    <property type="match status" value="1"/>
</dbReference>
<dbReference type="SMART" id="SM00363">
    <property type="entry name" value="S4"/>
    <property type="match status" value="1"/>
</dbReference>
<dbReference type="STRING" id="45065.Lgee_0985"/>
<dbReference type="CDD" id="cd00165">
    <property type="entry name" value="S4"/>
    <property type="match status" value="1"/>
</dbReference>
<dbReference type="InterPro" id="IPR006145">
    <property type="entry name" value="PsdUridine_synth_RsuA/RluA"/>
</dbReference>
<dbReference type="PANTHER" id="PTHR21600:SF44">
    <property type="entry name" value="RIBOSOMAL LARGE SUBUNIT PSEUDOURIDINE SYNTHASE D"/>
    <property type="match status" value="1"/>
</dbReference>
<comment type="catalytic activity">
    <reaction evidence="3">
        <text>uridine(1911/1915/1917) in 23S rRNA = pseudouridine(1911/1915/1917) in 23S rRNA</text>
        <dbReference type="Rhea" id="RHEA:42524"/>
        <dbReference type="Rhea" id="RHEA-COMP:10097"/>
        <dbReference type="Rhea" id="RHEA-COMP:10098"/>
        <dbReference type="ChEBI" id="CHEBI:65314"/>
        <dbReference type="ChEBI" id="CHEBI:65315"/>
        <dbReference type="EC" id="5.4.99.23"/>
    </reaction>
</comment>
<name>A0A0W0TYW9_9GAMM</name>
<dbReference type="EMBL" id="LNYC01000032">
    <property type="protein sequence ID" value="KTD00721.1"/>
    <property type="molecule type" value="Genomic_DNA"/>
</dbReference>
<dbReference type="Gene3D" id="3.10.290.10">
    <property type="entry name" value="RNA-binding S4 domain"/>
    <property type="match status" value="1"/>
</dbReference>
<keyword evidence="6" id="KW-1185">Reference proteome</keyword>
<dbReference type="NCBIfam" id="TIGR00005">
    <property type="entry name" value="rluA_subfam"/>
    <property type="match status" value="1"/>
</dbReference>
<dbReference type="EC" id="5.4.99.-" evidence="4"/>
<proteinExistence type="inferred from homology"/>
<accession>A0A0W0TYW9</accession>
<gene>
    <name evidence="5" type="primary">rluD</name>
    <name evidence="5" type="ORF">Lgee_0985</name>
</gene>
<reference evidence="5 6" key="1">
    <citation type="submission" date="2015-11" db="EMBL/GenBank/DDBJ databases">
        <title>Genomic analysis of 38 Legionella species identifies large and diverse effector repertoires.</title>
        <authorList>
            <person name="Burstein D."/>
            <person name="Amaro F."/>
            <person name="Zusman T."/>
            <person name="Lifshitz Z."/>
            <person name="Cohen O."/>
            <person name="Gilbert J.A."/>
            <person name="Pupko T."/>
            <person name="Shuman H.A."/>
            <person name="Segal G."/>
        </authorList>
    </citation>
    <scope>NUCLEOTIDE SEQUENCE [LARGE SCALE GENOMIC DNA]</scope>
    <source>
        <strain evidence="5 6">ATCC 49504</strain>
    </source>
</reference>
<dbReference type="OrthoDB" id="9807829at2"/>
<comment type="function">
    <text evidence="4">Responsible for synthesis of pseudouridine from uracil.</text>
</comment>
<dbReference type="NCBIfam" id="NF008385">
    <property type="entry name" value="PRK11180.1"/>
    <property type="match status" value="1"/>
</dbReference>
<dbReference type="Pfam" id="PF01479">
    <property type="entry name" value="S4"/>
    <property type="match status" value="1"/>
</dbReference>
<comment type="caution">
    <text evidence="5">The sequence shown here is derived from an EMBL/GenBank/DDBJ whole genome shotgun (WGS) entry which is preliminary data.</text>
</comment>
<dbReference type="GO" id="GO:0000455">
    <property type="term" value="P:enzyme-directed rRNA pseudouridine synthesis"/>
    <property type="evidence" value="ECO:0007669"/>
    <property type="project" value="UniProtKB-ARBA"/>
</dbReference>
<organism evidence="5 6">
    <name type="scientific">Legionella geestiana</name>
    <dbReference type="NCBI Taxonomy" id="45065"/>
    <lineage>
        <taxon>Bacteria</taxon>
        <taxon>Pseudomonadati</taxon>
        <taxon>Pseudomonadota</taxon>
        <taxon>Gammaproteobacteria</taxon>
        <taxon>Legionellales</taxon>
        <taxon>Legionellaceae</taxon>
        <taxon>Legionella</taxon>
    </lineage>
</organism>
<dbReference type="InterPro" id="IPR006224">
    <property type="entry name" value="PsdUridine_synth_RluA-like_CS"/>
</dbReference>
<dbReference type="InterPro" id="IPR006225">
    <property type="entry name" value="PsdUridine_synth_RluC/D"/>
</dbReference>
<dbReference type="AlphaFoldDB" id="A0A0W0TYW9"/>
<dbReference type="Pfam" id="PF00849">
    <property type="entry name" value="PseudoU_synth_2"/>
    <property type="match status" value="1"/>
</dbReference>
<dbReference type="PROSITE" id="PS50889">
    <property type="entry name" value="S4"/>
    <property type="match status" value="1"/>
</dbReference>
<keyword evidence="5" id="KW-0456">Lyase</keyword>
<keyword evidence="2 4" id="KW-0413">Isomerase</keyword>
<dbReference type="InterPro" id="IPR036986">
    <property type="entry name" value="S4_RNA-bd_sf"/>
</dbReference>
<evidence type="ECO:0000313" key="6">
    <source>
        <dbReference type="Proteomes" id="UP000054785"/>
    </source>
</evidence>
<dbReference type="PANTHER" id="PTHR21600">
    <property type="entry name" value="MITOCHONDRIAL RNA PSEUDOURIDINE SYNTHASE"/>
    <property type="match status" value="1"/>
</dbReference>
<dbReference type="Gene3D" id="3.30.2350.10">
    <property type="entry name" value="Pseudouridine synthase"/>
    <property type="match status" value="1"/>
</dbReference>
<dbReference type="GO" id="GO:0016829">
    <property type="term" value="F:lyase activity"/>
    <property type="evidence" value="ECO:0007669"/>
    <property type="project" value="UniProtKB-KW"/>
</dbReference>
<dbReference type="Proteomes" id="UP000054785">
    <property type="component" value="Unassembled WGS sequence"/>
</dbReference>
<dbReference type="InterPro" id="IPR050188">
    <property type="entry name" value="RluA_PseudoU_synthase"/>
</dbReference>
<dbReference type="CDD" id="cd02869">
    <property type="entry name" value="PseudoU_synth_RluA_like"/>
    <property type="match status" value="1"/>
</dbReference>
<evidence type="ECO:0000256" key="2">
    <source>
        <dbReference type="ARBA" id="ARBA00023235"/>
    </source>
</evidence>
<evidence type="ECO:0000256" key="3">
    <source>
        <dbReference type="ARBA" id="ARBA00036882"/>
    </source>
</evidence>
<evidence type="ECO:0000256" key="4">
    <source>
        <dbReference type="RuleBase" id="RU362028"/>
    </source>
</evidence>
<dbReference type="GO" id="GO:0003723">
    <property type="term" value="F:RNA binding"/>
    <property type="evidence" value="ECO:0007669"/>
    <property type="project" value="InterPro"/>
</dbReference>
<dbReference type="GO" id="GO:0160140">
    <property type="term" value="F:23S rRNA pseudouridine(1911/1915/1917) synthase activity"/>
    <property type="evidence" value="ECO:0007669"/>
    <property type="project" value="UniProtKB-EC"/>
</dbReference>
<dbReference type="PATRIC" id="fig|45065.4.peg.1057"/>
<dbReference type="PROSITE" id="PS01129">
    <property type="entry name" value="PSI_RLU"/>
    <property type="match status" value="1"/>
</dbReference>
<dbReference type="InterPro" id="IPR020103">
    <property type="entry name" value="PsdUridine_synth_cat_dom_sf"/>
</dbReference>
<comment type="similarity">
    <text evidence="1 4">Belongs to the pseudouridine synthase RluA family.</text>
</comment>